<feature type="compositionally biased region" description="Acidic residues" evidence="1">
    <location>
        <begin position="75"/>
        <end position="85"/>
    </location>
</feature>
<feature type="compositionally biased region" description="Basic and acidic residues" evidence="1">
    <location>
        <begin position="62"/>
        <end position="74"/>
    </location>
</feature>
<feature type="region of interest" description="Disordered" evidence="1">
    <location>
        <begin position="1"/>
        <end position="20"/>
    </location>
</feature>
<feature type="compositionally biased region" description="Basic and acidic residues" evidence="1">
    <location>
        <begin position="10"/>
        <end position="20"/>
    </location>
</feature>
<sequence>MPNSAVNADKQMHNHSSPEAHAKLRLKIAAYSYEVEQTSLQRLFEEVINDEGSEFDDLGEDQSNHCEEIDHDSESELDDLDSLMI</sequence>
<evidence type="ECO:0000256" key="1">
    <source>
        <dbReference type="SAM" id="MobiDB-lite"/>
    </source>
</evidence>
<evidence type="ECO:0000313" key="2">
    <source>
        <dbReference type="EMBL" id="KAK9731518.1"/>
    </source>
</evidence>
<keyword evidence="3" id="KW-1185">Reference proteome</keyword>
<name>A0AAW1LCB8_POPJA</name>
<dbReference type="AlphaFoldDB" id="A0AAW1LCB8"/>
<dbReference type="EMBL" id="JASPKY010000131">
    <property type="protein sequence ID" value="KAK9731518.1"/>
    <property type="molecule type" value="Genomic_DNA"/>
</dbReference>
<gene>
    <name evidence="2" type="ORF">QE152_g13583</name>
</gene>
<comment type="caution">
    <text evidence="2">The sequence shown here is derived from an EMBL/GenBank/DDBJ whole genome shotgun (WGS) entry which is preliminary data.</text>
</comment>
<feature type="region of interest" description="Disordered" evidence="1">
    <location>
        <begin position="54"/>
        <end position="85"/>
    </location>
</feature>
<protein>
    <submittedName>
        <fullName evidence="2">Uncharacterized protein</fullName>
    </submittedName>
</protein>
<evidence type="ECO:0000313" key="3">
    <source>
        <dbReference type="Proteomes" id="UP001458880"/>
    </source>
</evidence>
<reference evidence="2 3" key="1">
    <citation type="journal article" date="2024" name="BMC Genomics">
        <title>De novo assembly and annotation of Popillia japonica's genome with initial clues to its potential as an invasive pest.</title>
        <authorList>
            <person name="Cucini C."/>
            <person name="Boschi S."/>
            <person name="Funari R."/>
            <person name="Cardaioli E."/>
            <person name="Iannotti N."/>
            <person name="Marturano G."/>
            <person name="Paoli F."/>
            <person name="Bruttini M."/>
            <person name="Carapelli A."/>
            <person name="Frati F."/>
            <person name="Nardi F."/>
        </authorList>
    </citation>
    <scope>NUCLEOTIDE SEQUENCE [LARGE SCALE GENOMIC DNA]</scope>
    <source>
        <strain evidence="2">DMR45628</strain>
    </source>
</reference>
<accession>A0AAW1LCB8</accession>
<dbReference type="Proteomes" id="UP001458880">
    <property type="component" value="Unassembled WGS sequence"/>
</dbReference>
<organism evidence="2 3">
    <name type="scientific">Popillia japonica</name>
    <name type="common">Japanese beetle</name>
    <dbReference type="NCBI Taxonomy" id="7064"/>
    <lineage>
        <taxon>Eukaryota</taxon>
        <taxon>Metazoa</taxon>
        <taxon>Ecdysozoa</taxon>
        <taxon>Arthropoda</taxon>
        <taxon>Hexapoda</taxon>
        <taxon>Insecta</taxon>
        <taxon>Pterygota</taxon>
        <taxon>Neoptera</taxon>
        <taxon>Endopterygota</taxon>
        <taxon>Coleoptera</taxon>
        <taxon>Polyphaga</taxon>
        <taxon>Scarabaeiformia</taxon>
        <taxon>Scarabaeidae</taxon>
        <taxon>Rutelinae</taxon>
        <taxon>Popillia</taxon>
    </lineage>
</organism>
<proteinExistence type="predicted"/>